<name>A0AAD4PR25_9MUSC</name>
<reference evidence="1" key="1">
    <citation type="journal article" date="2021" name="Mol. Ecol. Resour.">
        <title>Phylogenomic analyses of the genus Drosophila reveals genomic signals of climate adaptation.</title>
        <authorList>
            <person name="Li F."/>
            <person name="Rane R.V."/>
            <person name="Luria V."/>
            <person name="Xiong Z."/>
            <person name="Chen J."/>
            <person name="Li Z."/>
            <person name="Catullo R.A."/>
            <person name="Griffin P.C."/>
            <person name="Schiffer M."/>
            <person name="Pearce S."/>
            <person name="Lee S.F."/>
            <person name="McElroy K."/>
            <person name="Stocker A."/>
            <person name="Shirriffs J."/>
            <person name="Cockerell F."/>
            <person name="Coppin C."/>
            <person name="Sgro C.M."/>
            <person name="Karger A."/>
            <person name="Cain J.W."/>
            <person name="Weber J.A."/>
            <person name="Santpere G."/>
            <person name="Kirschner M.W."/>
            <person name="Hoffmann A.A."/>
            <person name="Oakeshott J.G."/>
            <person name="Zhang G."/>
        </authorList>
    </citation>
    <scope>NUCLEOTIDE SEQUENCE</scope>
    <source>
        <strain evidence="1">BGI-SZ-2011g</strain>
    </source>
</reference>
<dbReference type="EMBL" id="JAJJHW010000095">
    <property type="protein sequence ID" value="KAH8387415.1"/>
    <property type="molecule type" value="Genomic_DNA"/>
</dbReference>
<comment type="caution">
    <text evidence="1">The sequence shown here is derived from an EMBL/GenBank/DDBJ whole genome shotgun (WGS) entry which is preliminary data.</text>
</comment>
<gene>
    <name evidence="1" type="ORF">KR093_006925</name>
</gene>
<organism evidence="1 2">
    <name type="scientific">Drosophila rubida</name>
    <dbReference type="NCBI Taxonomy" id="30044"/>
    <lineage>
        <taxon>Eukaryota</taxon>
        <taxon>Metazoa</taxon>
        <taxon>Ecdysozoa</taxon>
        <taxon>Arthropoda</taxon>
        <taxon>Hexapoda</taxon>
        <taxon>Insecta</taxon>
        <taxon>Pterygota</taxon>
        <taxon>Neoptera</taxon>
        <taxon>Endopterygota</taxon>
        <taxon>Diptera</taxon>
        <taxon>Brachycera</taxon>
        <taxon>Muscomorpha</taxon>
        <taxon>Ephydroidea</taxon>
        <taxon>Drosophilidae</taxon>
        <taxon>Drosophila</taxon>
    </lineage>
</organism>
<feature type="non-terminal residue" evidence="1">
    <location>
        <position position="1"/>
    </location>
</feature>
<evidence type="ECO:0000313" key="2">
    <source>
        <dbReference type="Proteomes" id="UP001200034"/>
    </source>
</evidence>
<protein>
    <submittedName>
        <fullName evidence="1">Uncharacterized protein</fullName>
    </submittedName>
</protein>
<sequence length="225" mass="26465">AGDAPSSSPSTFQQPTTLFKWLSLNNLPMLEDETPPASFFEVMGSAEVAFHCSQCSRLLVSLDVDALQRTTGTQTQVLHMMQAQTQTHQQHTQTEREPSDAELAMEAQLEWHLQQLRRRRRGHQHAFNHQMQQQQLNNRHFMWQWQWQQRQYYLWQLLKTLLIWISVINGCYLLCRGLLRLSIWRRILISIDALEETPPMPPPSISWPTLIYRKLRGLGRMLHII</sequence>
<dbReference type="AlphaFoldDB" id="A0AAD4PR25"/>
<dbReference type="Proteomes" id="UP001200034">
    <property type="component" value="Unassembled WGS sequence"/>
</dbReference>
<evidence type="ECO:0000313" key="1">
    <source>
        <dbReference type="EMBL" id="KAH8387415.1"/>
    </source>
</evidence>
<keyword evidence="2" id="KW-1185">Reference proteome</keyword>
<proteinExistence type="predicted"/>
<accession>A0AAD4PR25</accession>